<evidence type="ECO:0000259" key="5">
    <source>
        <dbReference type="Pfam" id="PF14905"/>
    </source>
</evidence>
<dbReference type="Pfam" id="PF14905">
    <property type="entry name" value="OMP_b-brl_3"/>
    <property type="match status" value="1"/>
</dbReference>
<dbReference type="Proteomes" id="UP000030103">
    <property type="component" value="Unassembled WGS sequence"/>
</dbReference>
<dbReference type="SUPFAM" id="SSF49464">
    <property type="entry name" value="Carboxypeptidase regulatory domain-like"/>
    <property type="match status" value="1"/>
</dbReference>
<evidence type="ECO:0000256" key="3">
    <source>
        <dbReference type="ARBA" id="ARBA00023237"/>
    </source>
</evidence>
<keyword evidence="7" id="KW-1185">Reference proteome</keyword>
<keyword evidence="4" id="KW-1133">Transmembrane helix</keyword>
<dbReference type="AlphaFoldDB" id="A0A0A2E7G5"/>
<organism evidence="6 7">
    <name type="scientific">Porphyromonas macacae</name>
    <dbReference type="NCBI Taxonomy" id="28115"/>
    <lineage>
        <taxon>Bacteria</taxon>
        <taxon>Pseudomonadati</taxon>
        <taxon>Bacteroidota</taxon>
        <taxon>Bacteroidia</taxon>
        <taxon>Bacteroidales</taxon>
        <taxon>Porphyromonadaceae</taxon>
        <taxon>Porphyromonas</taxon>
    </lineage>
</organism>
<evidence type="ECO:0000313" key="7">
    <source>
        <dbReference type="Proteomes" id="UP000030103"/>
    </source>
</evidence>
<evidence type="ECO:0000256" key="2">
    <source>
        <dbReference type="ARBA" id="ARBA00023136"/>
    </source>
</evidence>
<comment type="subcellular location">
    <subcellularLocation>
        <location evidence="1">Cell outer membrane</location>
    </subcellularLocation>
</comment>
<dbReference type="GO" id="GO:0009279">
    <property type="term" value="C:cell outer membrane"/>
    <property type="evidence" value="ECO:0007669"/>
    <property type="project" value="UniProtKB-SubCell"/>
</dbReference>
<feature type="transmembrane region" description="Helical" evidence="4">
    <location>
        <begin position="40"/>
        <end position="58"/>
    </location>
</feature>
<keyword evidence="2 4" id="KW-0472">Membrane</keyword>
<gene>
    <name evidence="6" type="ORF">HQ47_10595</name>
</gene>
<evidence type="ECO:0000313" key="6">
    <source>
        <dbReference type="EMBL" id="KGN72374.1"/>
    </source>
</evidence>
<dbReference type="STRING" id="28115.HQ47_10595"/>
<dbReference type="Gene3D" id="2.40.170.20">
    <property type="entry name" value="TonB-dependent receptor, beta-barrel domain"/>
    <property type="match status" value="1"/>
</dbReference>
<name>A0A0A2E7G5_9PORP</name>
<dbReference type="InterPro" id="IPR008969">
    <property type="entry name" value="CarboxyPept-like_regulatory"/>
</dbReference>
<reference evidence="6 7" key="1">
    <citation type="submission" date="2014-09" db="EMBL/GenBank/DDBJ databases">
        <title>Draft Genome Sequence of Porphyromonas macacae COT-192_OH2859.</title>
        <authorList>
            <person name="Wallis C."/>
            <person name="Deusch O."/>
            <person name="O'Flynn C."/>
            <person name="Davis I."/>
            <person name="Horsfall A."/>
            <person name="Kirkwood N."/>
            <person name="Harris S."/>
            <person name="Eisen J.A."/>
            <person name="Coil D.A."/>
            <person name="Darling A.E."/>
            <person name="Jospin G."/>
            <person name="Alexiev A."/>
        </authorList>
    </citation>
    <scope>NUCLEOTIDE SEQUENCE [LARGE SCALE GENOMIC DNA]</scope>
    <source>
        <strain evidence="7">COT-192 OH2859</strain>
    </source>
</reference>
<dbReference type="SUPFAM" id="SSF56935">
    <property type="entry name" value="Porins"/>
    <property type="match status" value="1"/>
</dbReference>
<proteinExistence type="predicted"/>
<protein>
    <recommendedName>
        <fullName evidence="5">Outer membrane protein beta-barrel domain-containing protein</fullName>
    </recommendedName>
</protein>
<dbReference type="InterPro" id="IPR036942">
    <property type="entry name" value="Beta-barrel_TonB_sf"/>
</dbReference>
<keyword evidence="4" id="KW-0812">Transmembrane</keyword>
<feature type="domain" description="Outer membrane protein beta-barrel" evidence="5">
    <location>
        <begin position="409"/>
        <end position="807"/>
    </location>
</feature>
<dbReference type="InterPro" id="IPR041700">
    <property type="entry name" value="OMP_b-brl_3"/>
</dbReference>
<sequence length="832" mass="95216">MNPDTFAQNIVNTAVKRTCLLKISQIEEQYFFYKKRCSTIIPMLVAVIILTFPVTVFAQDRVQGFVVDREGEPIPNAFITLYELPDSTFVDNTATNQEGMFFFTIDKKHKREKLFVELSCIGYIKRYVKADSLNRAVILDDNVVSLEEVTIVAARPTFKRKGGKFIYSPSMADKSFNDCYSLLKITPMLKVESNSVSIIGRGESTIYINGRKTAMSKDMIMDYLRSLPPDRLERIEINPRSGVTHSATMRNGIVNIILKRQDDGFKGSVGAEIDYVAERISPRLSTNINYAKDKLQMGLSIALYQGNQLAKQRTEYFFKNEQRSSRSEYTNDSKFNSLNSILNFSYDLTTNSLIGASASLGLRQSKDETIWNNLYFNNAANNSLTTTRETRRTPLQRPVYSTKVFYNLKTDNLGSNLEVSTSFSSFKKATNMQGNRRNATMLNLYKQNIATDNYGLNGQAKYKYLLNKNNRVEAGYEINHSYLSNNYAYLKGVGGGKYILETDVSNHFVYNEMINAGFIKYSRQWSEVFNTIVGLRLEHTDIKGNQKTTGERYRNSYTNLFPQIGLEFDLADGIHNIALDYGKSLTRPFFNYLNPFKVWQSELSYTKGNIYLRPSISSSFEFTYTLKGNYVFGVLYNHDTDTYGSYSLPLENNVIENGISNYGYDNSFSCYASVNRTFFKGFWRLAASAEYNYSESKGKIETVDVGYSESRWGVQLRNVITLSAKRRIVGRLNYSYSSPSRGLTKIGYAKHLLSLSLAKTFLNGSSFNIYLSNILNYKPDGYFDNSLYHYMQDNLLNQTMIQVQYTYSFGNKKLRKLKDHSTDSNLSRFKNY</sequence>
<evidence type="ECO:0000256" key="4">
    <source>
        <dbReference type="SAM" id="Phobius"/>
    </source>
</evidence>
<accession>A0A0A2E7G5</accession>
<dbReference type="eggNOG" id="COG4771">
    <property type="taxonomic scope" value="Bacteria"/>
</dbReference>
<dbReference type="EMBL" id="JRFA01000031">
    <property type="protein sequence ID" value="KGN72374.1"/>
    <property type="molecule type" value="Genomic_DNA"/>
</dbReference>
<keyword evidence="3" id="KW-0998">Cell outer membrane</keyword>
<comment type="caution">
    <text evidence="6">The sequence shown here is derived from an EMBL/GenBank/DDBJ whole genome shotgun (WGS) entry which is preliminary data.</text>
</comment>
<evidence type="ECO:0000256" key="1">
    <source>
        <dbReference type="ARBA" id="ARBA00004442"/>
    </source>
</evidence>